<dbReference type="InterPro" id="IPR001270">
    <property type="entry name" value="ClpA/B"/>
</dbReference>
<reference evidence="4 5" key="1">
    <citation type="submission" date="2023-02" db="EMBL/GenBank/DDBJ databases">
        <title>Genome sequence of Sphingobacterium sp. KACC 22765.</title>
        <authorList>
            <person name="Kim S."/>
            <person name="Heo J."/>
            <person name="Kwon S.-W."/>
        </authorList>
    </citation>
    <scope>NUCLEOTIDE SEQUENCE [LARGE SCALE GENOMIC DNA]</scope>
    <source>
        <strain evidence="4 5">KACC 22765</strain>
    </source>
</reference>
<keyword evidence="2" id="KW-0067">ATP-binding</keyword>
<dbReference type="RefSeq" id="WP_274267411.1">
    <property type="nucleotide sequence ID" value="NZ_CP117880.1"/>
</dbReference>
<dbReference type="Proteomes" id="UP001221558">
    <property type="component" value="Chromosome"/>
</dbReference>
<keyword evidence="1" id="KW-0547">Nucleotide-binding</keyword>
<dbReference type="SMART" id="SM00382">
    <property type="entry name" value="AAA"/>
    <property type="match status" value="1"/>
</dbReference>
<dbReference type="EMBL" id="CP117880">
    <property type="protein sequence ID" value="WDF68680.1"/>
    <property type="molecule type" value="Genomic_DNA"/>
</dbReference>
<dbReference type="SUPFAM" id="SSF52540">
    <property type="entry name" value="P-loop containing nucleoside triphosphate hydrolases"/>
    <property type="match status" value="1"/>
</dbReference>
<dbReference type="Pfam" id="PF07724">
    <property type="entry name" value="AAA_2"/>
    <property type="match status" value="1"/>
</dbReference>
<name>A0ABY7WK60_9SPHI</name>
<evidence type="ECO:0000256" key="1">
    <source>
        <dbReference type="ARBA" id="ARBA00022741"/>
    </source>
</evidence>
<dbReference type="InterPro" id="IPR025662">
    <property type="entry name" value="Sigma_54_int_dom_ATP-bd_1"/>
</dbReference>
<evidence type="ECO:0000256" key="2">
    <source>
        <dbReference type="ARBA" id="ARBA00022840"/>
    </source>
</evidence>
<organism evidence="4 5">
    <name type="scientific">Sphingobacterium oryzagri</name>
    <dbReference type="NCBI Taxonomy" id="3025669"/>
    <lineage>
        <taxon>Bacteria</taxon>
        <taxon>Pseudomonadati</taxon>
        <taxon>Bacteroidota</taxon>
        <taxon>Sphingobacteriia</taxon>
        <taxon>Sphingobacteriales</taxon>
        <taxon>Sphingobacteriaceae</taxon>
        <taxon>Sphingobacterium</taxon>
    </lineage>
</organism>
<dbReference type="InterPro" id="IPR050130">
    <property type="entry name" value="ClpA_ClpB"/>
</dbReference>
<protein>
    <submittedName>
        <fullName evidence="4">AAA family ATPase</fullName>
    </submittedName>
</protein>
<dbReference type="PROSITE" id="PS00675">
    <property type="entry name" value="SIGMA54_INTERACT_1"/>
    <property type="match status" value="1"/>
</dbReference>
<accession>A0ABY7WK60</accession>
<evidence type="ECO:0000313" key="5">
    <source>
        <dbReference type="Proteomes" id="UP001221558"/>
    </source>
</evidence>
<dbReference type="InterPro" id="IPR003959">
    <property type="entry name" value="ATPase_AAA_core"/>
</dbReference>
<dbReference type="Gene3D" id="3.40.50.300">
    <property type="entry name" value="P-loop containing nucleotide triphosphate hydrolases"/>
    <property type="match status" value="1"/>
</dbReference>
<evidence type="ECO:0000259" key="3">
    <source>
        <dbReference type="SMART" id="SM00382"/>
    </source>
</evidence>
<dbReference type="InterPro" id="IPR003593">
    <property type="entry name" value="AAA+_ATPase"/>
</dbReference>
<sequence length="513" mass="59876">MGKNLLLYKRADYYELKKEKDLESISIISVTKYINDLSLIDQHYFEDIVDISSLSEFKNIQSVSEQVLLKFTDNIIFICEDEKWEAMSYELRFLFDNLDGGADYIIDNSLSLSDENNEQFVGNNRSLFFYHKDDYGSVEQQFGEKGYTIESISKLISEPWGIKSFNANKVVLDLSCILEYTRFQSITEDVVYKLEATTLYICDHSKKEKLEYELRFIFNEFKGIHENQIINDLTKISTLREHDTNIINRHKKIIDLNDNELTDFFSNFRQRLYGHAKFKDDIEEQIKTFKIFNKLGEHKILSVFIMGDSGVGKTEVARLIFDCLNGKKNLAKINFGNYSNEFSLSSLIGSARGYIGSEDGEIFMKVRDTDTGILLIDEFKKSNSTLFNYFLDVLESGKMTSSLGQEIDLDGFIIVFTSNISKENYEKKISPELRSRFDYKCIFTPLADEDKTKYLEFRAKSIVKKINLNEDSGLDFHLSQYLKHNINVSRYQNMRDLNKKIKKIFMQFLLRAR</sequence>
<dbReference type="PRINTS" id="PR00300">
    <property type="entry name" value="CLPPROTEASEA"/>
</dbReference>
<keyword evidence="5" id="KW-1185">Reference proteome</keyword>
<proteinExistence type="predicted"/>
<dbReference type="InterPro" id="IPR027417">
    <property type="entry name" value="P-loop_NTPase"/>
</dbReference>
<feature type="domain" description="AAA+ ATPase" evidence="3">
    <location>
        <begin position="299"/>
        <end position="448"/>
    </location>
</feature>
<evidence type="ECO:0000313" key="4">
    <source>
        <dbReference type="EMBL" id="WDF68680.1"/>
    </source>
</evidence>
<dbReference type="PANTHER" id="PTHR11638:SF18">
    <property type="entry name" value="HEAT SHOCK PROTEIN 104"/>
    <property type="match status" value="1"/>
</dbReference>
<dbReference type="PANTHER" id="PTHR11638">
    <property type="entry name" value="ATP-DEPENDENT CLP PROTEASE"/>
    <property type="match status" value="1"/>
</dbReference>
<gene>
    <name evidence="4" type="ORF">PQ465_20590</name>
</gene>